<evidence type="ECO:0000313" key="4">
    <source>
        <dbReference type="Proteomes" id="UP001500432"/>
    </source>
</evidence>
<evidence type="ECO:0000256" key="2">
    <source>
        <dbReference type="SAM" id="Phobius"/>
    </source>
</evidence>
<keyword evidence="2" id="KW-0812">Transmembrane</keyword>
<dbReference type="Pfam" id="PF19853">
    <property type="entry name" value="DUF6328"/>
    <property type="match status" value="1"/>
</dbReference>
<dbReference type="Proteomes" id="UP001500432">
    <property type="component" value="Unassembled WGS sequence"/>
</dbReference>
<feature type="transmembrane region" description="Helical" evidence="2">
    <location>
        <begin position="142"/>
        <end position="163"/>
    </location>
</feature>
<feature type="region of interest" description="Disordered" evidence="1">
    <location>
        <begin position="169"/>
        <end position="216"/>
    </location>
</feature>
<evidence type="ECO:0008006" key="5">
    <source>
        <dbReference type="Google" id="ProtNLM"/>
    </source>
</evidence>
<dbReference type="EMBL" id="BAAAQW010000012">
    <property type="protein sequence ID" value="GAA2202863.1"/>
    <property type="molecule type" value="Genomic_DNA"/>
</dbReference>
<feature type="transmembrane region" description="Helical" evidence="2">
    <location>
        <begin position="111"/>
        <end position="136"/>
    </location>
</feature>
<evidence type="ECO:0000313" key="3">
    <source>
        <dbReference type="EMBL" id="GAA2202863.1"/>
    </source>
</evidence>
<organism evidence="3 4">
    <name type="scientific">Sinomonas flava</name>
    <dbReference type="NCBI Taxonomy" id="496857"/>
    <lineage>
        <taxon>Bacteria</taxon>
        <taxon>Bacillati</taxon>
        <taxon>Actinomycetota</taxon>
        <taxon>Actinomycetes</taxon>
        <taxon>Micrococcales</taxon>
        <taxon>Micrococcaceae</taxon>
        <taxon>Sinomonas</taxon>
    </lineage>
</organism>
<sequence length="216" mass="23963">MPSETTEYRRQTRYGMYHRRETYAEKLDRNWSEILQELRILQTGLQLLAGFLLTLPFQNRFSILDAYSVGLYLVLVVIATAALLVVLMPLSVHRRLFRRKVKNRLVQSGDWAAKAGLALAALLLTGTTSLMFDVALGRWQSWVVAGCLLVMCLVMLVAVPSVVARTPEPTVQPEDEVIRHGPDDPYGPSQSDATDRDNGGPSEDDAAAGGARHRGK</sequence>
<keyword evidence="4" id="KW-1185">Reference proteome</keyword>
<protein>
    <recommendedName>
        <fullName evidence="5">Sodium:proton antiporter</fullName>
    </recommendedName>
</protein>
<reference evidence="3 4" key="1">
    <citation type="journal article" date="2019" name="Int. J. Syst. Evol. Microbiol.">
        <title>The Global Catalogue of Microorganisms (GCM) 10K type strain sequencing project: providing services to taxonomists for standard genome sequencing and annotation.</title>
        <authorList>
            <consortium name="The Broad Institute Genomics Platform"/>
            <consortium name="The Broad Institute Genome Sequencing Center for Infectious Disease"/>
            <person name="Wu L."/>
            <person name="Ma J."/>
        </authorList>
    </citation>
    <scope>NUCLEOTIDE SEQUENCE [LARGE SCALE GENOMIC DNA]</scope>
    <source>
        <strain evidence="3 4">JCM 16034</strain>
    </source>
</reference>
<dbReference type="RefSeq" id="WP_344300892.1">
    <property type="nucleotide sequence ID" value="NZ_BAAAQW010000012.1"/>
</dbReference>
<feature type="transmembrane region" description="Helical" evidence="2">
    <location>
        <begin position="69"/>
        <end position="90"/>
    </location>
</feature>
<proteinExistence type="predicted"/>
<feature type="transmembrane region" description="Helical" evidence="2">
    <location>
        <begin position="38"/>
        <end position="57"/>
    </location>
</feature>
<keyword evidence="2" id="KW-1133">Transmembrane helix</keyword>
<keyword evidence="2" id="KW-0472">Membrane</keyword>
<dbReference type="InterPro" id="IPR046291">
    <property type="entry name" value="DUF6328"/>
</dbReference>
<evidence type="ECO:0000256" key="1">
    <source>
        <dbReference type="SAM" id="MobiDB-lite"/>
    </source>
</evidence>
<accession>A0ABN3C1J1</accession>
<gene>
    <name evidence="3" type="ORF">GCM10009849_32970</name>
</gene>
<comment type="caution">
    <text evidence="3">The sequence shown here is derived from an EMBL/GenBank/DDBJ whole genome shotgun (WGS) entry which is preliminary data.</text>
</comment>
<name>A0ABN3C1J1_9MICC</name>